<dbReference type="PANTHER" id="PTHR42693:SF43">
    <property type="entry name" value="BLL2667 PROTEIN"/>
    <property type="match status" value="1"/>
</dbReference>
<dbReference type="InterPro" id="IPR050738">
    <property type="entry name" value="Sulfatase"/>
</dbReference>
<gene>
    <name evidence="3" type="primary">atsD</name>
    <name evidence="3" type="ORF">Mth01_03360</name>
</gene>
<evidence type="ECO:0000256" key="1">
    <source>
        <dbReference type="ARBA" id="ARBA00008779"/>
    </source>
</evidence>
<sequence length="783" mass="86984">MSVGRTILPMASAEPVSAPTVDVRDLERPYPVRRAVRAPEGAPNVLVILVDDMGFGASSAFGGPCRMPAADRLAAGGLRYTRFHTTAICAPTRTALLSGRNHHSVGMGTVPELATSAPGYNCVRPDSMATLPRILSGNGYHTGAFGKMHQTPMWEVGETGPFDRWPTNEGFDRFYGFIGAETNQYSPALIDGLTPVEPPRTPEEGYHLSEDIVDQAAGWITNVTALEPERPWFAYVSFGACHDPIHVPESWRGRYRGEFDHGWNAQRERTLARQKEMGLVPEDAGLPAFDPDVPDWADLDDDERTVCARLMELYAEFAEHMDAQVGRLVDTVEGLGQLDNTIVLYVLGDNGAAAEGGLYGSANLVRNLNQVPYTVQDTLAQLDELGGPMTYPHYPVGWALAMNTPYQQSKKYASHYGGTRNGMIVHWPRGIESRGELRHQWHHCIDVTPTILEAAAIPQPKIVDGVVQAPIEGTSFRYTFDGAEAPDRHTTQYFEIHGSRGIYDRGWTAVARHNQMPWARPRRPATPFADDVWELYDTNADWTQAVNVADLHPDKLQELKQKFLVEAARFNVLPLDDRMHERFDPRRAPRPDLLGERRSIVLRPGMRGMREGTAPDFKNTSFTLEVQLEVPETGADGVLIAQGGRFAGWSLYVRDGRPVYCHNRCGERTYVRGTEPLTPGSHVVRLRFDYDGGGVGRGGGVILRVDDREVATGRLERTIGLQFSMDETLDVGCDRGTPVTEEYAAQPAANAYRGLIDHIAVRLDERRDAPTQRERERVVMITH</sequence>
<comment type="caution">
    <text evidence="3">The sequence shown here is derived from an EMBL/GenBank/DDBJ whole genome shotgun (WGS) entry which is preliminary data.</text>
</comment>
<dbReference type="PANTHER" id="PTHR42693">
    <property type="entry name" value="ARYLSULFATASE FAMILY MEMBER"/>
    <property type="match status" value="1"/>
</dbReference>
<keyword evidence="4" id="KW-1185">Reference proteome</keyword>
<evidence type="ECO:0000313" key="4">
    <source>
        <dbReference type="Proteomes" id="UP000610966"/>
    </source>
</evidence>
<dbReference type="InterPro" id="IPR000917">
    <property type="entry name" value="Sulfatase_N"/>
</dbReference>
<comment type="similarity">
    <text evidence="1">Belongs to the sulfatase family.</text>
</comment>
<reference evidence="3" key="1">
    <citation type="submission" date="2021-01" db="EMBL/GenBank/DDBJ databases">
        <title>Whole genome shotgun sequence of Sphaerimonospora thailandensis NBRC 107569.</title>
        <authorList>
            <person name="Komaki H."/>
            <person name="Tamura T."/>
        </authorList>
    </citation>
    <scope>NUCLEOTIDE SEQUENCE</scope>
    <source>
        <strain evidence="3">NBRC 107569</strain>
    </source>
</reference>
<organism evidence="3 4">
    <name type="scientific">Sphaerimonospora thailandensis</name>
    <dbReference type="NCBI Taxonomy" id="795644"/>
    <lineage>
        <taxon>Bacteria</taxon>
        <taxon>Bacillati</taxon>
        <taxon>Actinomycetota</taxon>
        <taxon>Actinomycetes</taxon>
        <taxon>Streptosporangiales</taxon>
        <taxon>Streptosporangiaceae</taxon>
        <taxon>Sphaerimonospora</taxon>
    </lineage>
</organism>
<dbReference type="AlphaFoldDB" id="A0A8J3R8Q5"/>
<dbReference type="Gene3D" id="3.30.1120.10">
    <property type="match status" value="1"/>
</dbReference>
<dbReference type="SUPFAM" id="SSF53649">
    <property type="entry name" value="Alkaline phosphatase-like"/>
    <property type="match status" value="1"/>
</dbReference>
<dbReference type="CDD" id="cd16025">
    <property type="entry name" value="PAS_like"/>
    <property type="match status" value="1"/>
</dbReference>
<proteinExistence type="inferred from homology"/>
<dbReference type="Gene3D" id="3.40.720.10">
    <property type="entry name" value="Alkaline Phosphatase, subunit A"/>
    <property type="match status" value="1"/>
</dbReference>
<protein>
    <submittedName>
        <fullName evidence="3">Arylsulfatase</fullName>
    </submittedName>
</protein>
<accession>A0A8J3R8Q5</accession>
<dbReference type="Proteomes" id="UP000610966">
    <property type="component" value="Unassembled WGS sequence"/>
</dbReference>
<dbReference type="Pfam" id="PF00884">
    <property type="entry name" value="Sulfatase"/>
    <property type="match status" value="1"/>
</dbReference>
<feature type="domain" description="Sulfatase N-terminal" evidence="2">
    <location>
        <begin position="43"/>
        <end position="455"/>
    </location>
</feature>
<evidence type="ECO:0000313" key="3">
    <source>
        <dbReference type="EMBL" id="GIH68083.1"/>
    </source>
</evidence>
<name>A0A8J3R8Q5_9ACTN</name>
<evidence type="ECO:0000259" key="2">
    <source>
        <dbReference type="Pfam" id="PF00884"/>
    </source>
</evidence>
<dbReference type="InterPro" id="IPR017850">
    <property type="entry name" value="Alkaline_phosphatase_core_sf"/>
</dbReference>
<dbReference type="EMBL" id="BOOG01000004">
    <property type="protein sequence ID" value="GIH68083.1"/>
    <property type="molecule type" value="Genomic_DNA"/>
</dbReference>